<dbReference type="EMBL" id="CP046452">
    <property type="protein sequence ID" value="QGU03223.1"/>
    <property type="molecule type" value="Genomic_DNA"/>
</dbReference>
<sequence>MLLESENSIENAITLISTGILIVVILLSGVLSALCRIGTGMWLRNPAQRSDPPEHSDYRDWNSKAGHCMIMF</sequence>
<dbReference type="Proteomes" id="UP000427071">
    <property type="component" value="Chromosome"/>
</dbReference>
<evidence type="ECO:0000313" key="2">
    <source>
        <dbReference type="EMBL" id="QGU03223.1"/>
    </source>
</evidence>
<accession>A0A6B8VGE9</accession>
<protein>
    <submittedName>
        <fullName evidence="2">Uncharacterized protein</fullName>
    </submittedName>
</protein>
<keyword evidence="3" id="KW-1185">Reference proteome</keyword>
<keyword evidence="1" id="KW-1133">Transmembrane helix</keyword>
<dbReference type="KEGG" id="ckw:CKALI_11925"/>
<reference evidence="3" key="1">
    <citation type="submission" date="2019-11" db="EMBL/GenBank/DDBJ databases">
        <title>Complete genome sequence of Corynebacterium kalinowskii 1959, a novel Corynebacterium species isolated from soil of a small paddock in Vilsendorf, Germany.</title>
        <authorList>
            <person name="Schaffert L."/>
            <person name="Ruwe M."/>
            <person name="Milse J."/>
            <person name="Hanuschka K."/>
            <person name="Ortseifen V."/>
            <person name="Droste J."/>
            <person name="Brandt D."/>
            <person name="Schlueter L."/>
            <person name="Kutter Y."/>
            <person name="Vinke S."/>
            <person name="Viehoefer P."/>
            <person name="Jacob L."/>
            <person name="Luebke N.-C."/>
            <person name="Schulte-Berndt E."/>
            <person name="Hain C."/>
            <person name="Linder M."/>
            <person name="Schmidt P."/>
            <person name="Wollenschlaeger L."/>
            <person name="Luttermann T."/>
            <person name="Thieme E."/>
            <person name="Hassa J."/>
            <person name="Haak M."/>
            <person name="Wittchen M."/>
            <person name="Mentz A."/>
            <person name="Persicke M."/>
            <person name="Busche T."/>
            <person name="Ruckert C."/>
        </authorList>
    </citation>
    <scope>NUCLEOTIDE SEQUENCE [LARGE SCALE GENOMIC DNA]</scope>
    <source>
        <strain evidence="3">1959</strain>
    </source>
</reference>
<keyword evidence="1" id="KW-0472">Membrane</keyword>
<name>A0A6B8VGE9_9CORY</name>
<feature type="transmembrane region" description="Helical" evidence="1">
    <location>
        <begin position="12"/>
        <end position="34"/>
    </location>
</feature>
<evidence type="ECO:0000313" key="3">
    <source>
        <dbReference type="Proteomes" id="UP000427071"/>
    </source>
</evidence>
<organism evidence="2 3">
    <name type="scientific">Corynebacterium kalinowskii</name>
    <dbReference type="NCBI Taxonomy" id="2675216"/>
    <lineage>
        <taxon>Bacteria</taxon>
        <taxon>Bacillati</taxon>
        <taxon>Actinomycetota</taxon>
        <taxon>Actinomycetes</taxon>
        <taxon>Mycobacteriales</taxon>
        <taxon>Corynebacteriaceae</taxon>
        <taxon>Corynebacterium</taxon>
    </lineage>
</organism>
<keyword evidence="1" id="KW-0812">Transmembrane</keyword>
<proteinExistence type="predicted"/>
<dbReference type="AlphaFoldDB" id="A0A6B8VGE9"/>
<gene>
    <name evidence="2" type="ORF">CKALI_11925</name>
</gene>
<evidence type="ECO:0000256" key="1">
    <source>
        <dbReference type="SAM" id="Phobius"/>
    </source>
</evidence>